<name>A0ABP0WDS0_9BRYO</name>
<reference evidence="1" key="1">
    <citation type="submission" date="2024-02" db="EMBL/GenBank/DDBJ databases">
        <authorList>
            <consortium name="ELIXIR-Norway"/>
            <consortium name="Elixir Norway"/>
        </authorList>
    </citation>
    <scope>NUCLEOTIDE SEQUENCE</scope>
</reference>
<sequence>MTRKKEEILNVCVTGSGFKPEVDDIEAGGTNIAFQSAQCSCSSRDPTSQVGLLRGERNISVGRTDAKASRPTVLVARLQLKIN</sequence>
<gene>
    <name evidence="1" type="ORF">CSSPJE1EN1_LOCUS10474</name>
</gene>
<protein>
    <submittedName>
        <fullName evidence="1">Uncharacterized protein</fullName>
    </submittedName>
</protein>
<evidence type="ECO:0000313" key="2">
    <source>
        <dbReference type="Proteomes" id="UP001497444"/>
    </source>
</evidence>
<accession>A0ABP0WDS0</accession>
<dbReference type="EMBL" id="OZ020112">
    <property type="protein sequence ID" value="CAK9264996.1"/>
    <property type="molecule type" value="Genomic_DNA"/>
</dbReference>
<dbReference type="Proteomes" id="UP001497444">
    <property type="component" value="Chromosome 17"/>
</dbReference>
<keyword evidence="2" id="KW-1185">Reference proteome</keyword>
<evidence type="ECO:0000313" key="1">
    <source>
        <dbReference type="EMBL" id="CAK9264996.1"/>
    </source>
</evidence>
<organism evidence="1 2">
    <name type="scientific">Sphagnum jensenii</name>
    <dbReference type="NCBI Taxonomy" id="128206"/>
    <lineage>
        <taxon>Eukaryota</taxon>
        <taxon>Viridiplantae</taxon>
        <taxon>Streptophyta</taxon>
        <taxon>Embryophyta</taxon>
        <taxon>Bryophyta</taxon>
        <taxon>Sphagnophytina</taxon>
        <taxon>Sphagnopsida</taxon>
        <taxon>Sphagnales</taxon>
        <taxon>Sphagnaceae</taxon>
        <taxon>Sphagnum</taxon>
    </lineage>
</organism>
<proteinExistence type="predicted"/>